<dbReference type="Pfam" id="PF00534">
    <property type="entry name" value="Glycos_transf_1"/>
    <property type="match status" value="1"/>
</dbReference>
<dbReference type="SUPFAM" id="SSF53756">
    <property type="entry name" value="UDP-Glycosyltransferase/glycogen phosphorylase"/>
    <property type="match status" value="1"/>
</dbReference>
<comment type="caution">
    <text evidence="2">The sequence shown here is derived from an EMBL/GenBank/DDBJ whole genome shotgun (WGS) entry which is preliminary data.</text>
</comment>
<feature type="domain" description="Glycosyl transferase family 1" evidence="1">
    <location>
        <begin position="177"/>
        <end position="333"/>
    </location>
</feature>
<dbReference type="PANTHER" id="PTHR12526:SF637">
    <property type="entry name" value="GLYCOSYLTRANSFERASE EPSF-RELATED"/>
    <property type="match status" value="1"/>
</dbReference>
<protein>
    <submittedName>
        <fullName evidence="2">Glycosyltransferase involved in cell wall biosynthesis</fullName>
    </submittedName>
</protein>
<organism evidence="2 3">
    <name type="scientific">Roseateles saccharophilus</name>
    <name type="common">Pseudomonas saccharophila</name>
    <dbReference type="NCBI Taxonomy" id="304"/>
    <lineage>
        <taxon>Bacteria</taxon>
        <taxon>Pseudomonadati</taxon>
        <taxon>Pseudomonadota</taxon>
        <taxon>Betaproteobacteria</taxon>
        <taxon>Burkholderiales</taxon>
        <taxon>Sphaerotilaceae</taxon>
        <taxon>Roseateles</taxon>
    </lineage>
</organism>
<evidence type="ECO:0000259" key="1">
    <source>
        <dbReference type="Pfam" id="PF00534"/>
    </source>
</evidence>
<dbReference type="Proteomes" id="UP001180453">
    <property type="component" value="Unassembled WGS sequence"/>
</dbReference>
<evidence type="ECO:0000313" key="2">
    <source>
        <dbReference type="EMBL" id="MDR7271550.1"/>
    </source>
</evidence>
<evidence type="ECO:0000313" key="3">
    <source>
        <dbReference type="Proteomes" id="UP001180453"/>
    </source>
</evidence>
<keyword evidence="3" id="KW-1185">Reference proteome</keyword>
<gene>
    <name evidence="2" type="ORF">J2X20_004218</name>
</gene>
<dbReference type="InterPro" id="IPR001296">
    <property type="entry name" value="Glyco_trans_1"/>
</dbReference>
<dbReference type="CDD" id="cd03801">
    <property type="entry name" value="GT4_PimA-like"/>
    <property type="match status" value="1"/>
</dbReference>
<dbReference type="RefSeq" id="WP_310268969.1">
    <property type="nucleotide sequence ID" value="NZ_JAVDXU010000003.1"/>
</dbReference>
<name>A0ABU1YTL6_ROSSA</name>
<dbReference type="Gene3D" id="3.40.50.2000">
    <property type="entry name" value="Glycogen Phosphorylase B"/>
    <property type="match status" value="2"/>
</dbReference>
<reference evidence="2 3" key="1">
    <citation type="submission" date="2023-07" db="EMBL/GenBank/DDBJ databases">
        <title>Sorghum-associated microbial communities from plants grown in Nebraska, USA.</title>
        <authorList>
            <person name="Schachtman D."/>
        </authorList>
    </citation>
    <scope>NUCLEOTIDE SEQUENCE [LARGE SCALE GENOMIC DNA]</scope>
    <source>
        <strain evidence="2 3">BE314</strain>
    </source>
</reference>
<dbReference type="EMBL" id="JAVDXU010000003">
    <property type="protein sequence ID" value="MDR7271550.1"/>
    <property type="molecule type" value="Genomic_DNA"/>
</dbReference>
<sequence length="372" mass="40368">MRVAQLNPYLDPLGRPAAQLLRDWPTLGHCARAAAEAGARVAVVQCCAVRDFIRRDGVDYHFLPFDAGDGRPSAGLAELLGRLQPEVMHLQGLGFAREVRWLTSVAPQVPLLLQDHADRPPARPLAWLRWRRAFARARGLMFHAREQALPFVRRGLVTARTRIYEVPESSCDFQPRDRDEARRATGLAGDPCLLWVAHLDANKDPLTVLDGIALAAPRLPGLKLWMCYGKAPLYDAVRERLRDPLLAGRVELLGAVPHARIEMLMSAADAFVQGSHREGSGYSAIEALACGLAPVVTDIPSFRSLLGALPATQAAQLWPTGDAAALAQALVALARTSAAERRAAVRARFDAHCSPAALSRSLAAAYTDALDS</sequence>
<dbReference type="PANTHER" id="PTHR12526">
    <property type="entry name" value="GLYCOSYLTRANSFERASE"/>
    <property type="match status" value="1"/>
</dbReference>
<accession>A0ABU1YTL6</accession>
<proteinExistence type="predicted"/>